<evidence type="ECO:0000256" key="3">
    <source>
        <dbReference type="ARBA" id="ARBA00022553"/>
    </source>
</evidence>
<sequence length="776" mass="87533">MAFSFLVGRRLLLLLVLLSFVSRAEPIYPLLSPAAVSRLRAQLRHSRPDTNQLKLRLQLTADLLARYEELGIGPDSIVAFAEQAGAASERLHFAVGRIGSFYILGRVQCDIAGDTSGTAAVRQGISLSQRQGRRHLEALGWYYLGNCYPQAELNRSAKLVYYQRAKSLFHQLGARVEEAYLLKCLADVHLLQGHSMQAAQELRQVAAWYRAAGHRELHYTYDLLEAAYQQAGNYKEALRYALAAIESAQATHDTLVIGGFYAKVGGIYHDLHQEAPALTYYHKALASYRQAHVAGSVIQIAGAIARILIAQHKPQQALAFFTQNAQPGGARNQVSYLRYLADCYVAVGRNHQAEACFLRALSLIKSKADNNFNQVAIHRELGSFYLRTQRYDQARWYLQQALQFNQRKGALPSLARLHLLMFRVDSAQARFPAAIAHYQRYKLLTDSMFNEVKNKQLLDLEIQYDTRKKEQNIALLTKQNLVQQARIRQREWQRNTLLAGAALLALLLGLGYNRYRLKQRSAHLLEAKQQEINLKNDWLEQLVSDKQGLLEEKEDLLDEKEELLQEKDWMLKEIHHRVKNNLQIISSLLNTQAEYLRDPAALAALRESQNRVQAMALVHQKLYQSDSVARVNMPEYIREITEHLLDSFDCADSVRAQVAVAPIELDVALATPLGLIINEAVTNALKHAFPQRRPGTLSIRLQPRGAHHYELLIADDGVGLPPGFDLRHSQSLGLTMVTGLSKQLDGLLHITQDHGVRLTLQFEATRKAVRAETAPA</sequence>
<comment type="caution">
    <text evidence="11">The sequence shown here is derived from an EMBL/GenBank/DDBJ whole genome shotgun (WGS) entry which is preliminary data.</text>
</comment>
<dbReference type="PANTHER" id="PTHR41523">
    <property type="entry name" value="TWO-COMPONENT SYSTEM SENSOR PROTEIN"/>
    <property type="match status" value="1"/>
</dbReference>
<dbReference type="SUPFAM" id="SSF48452">
    <property type="entry name" value="TPR-like"/>
    <property type="match status" value="3"/>
</dbReference>
<dbReference type="Pfam" id="PF13424">
    <property type="entry name" value="TPR_12"/>
    <property type="match status" value="1"/>
</dbReference>
<protein>
    <recommendedName>
        <fullName evidence="2">histidine kinase</fullName>
        <ecNumber evidence="2">2.7.13.3</ecNumber>
    </recommendedName>
</protein>
<dbReference type="Gene3D" id="1.25.40.10">
    <property type="entry name" value="Tetratricopeptide repeat domain"/>
    <property type="match status" value="2"/>
</dbReference>
<name>A0A7K1TCW1_9BACT</name>
<dbReference type="InterPro" id="IPR011990">
    <property type="entry name" value="TPR-like_helical_dom_sf"/>
</dbReference>
<dbReference type="Gene3D" id="3.30.565.10">
    <property type="entry name" value="Histidine kinase-like ATPase, C-terminal domain"/>
    <property type="match status" value="1"/>
</dbReference>
<evidence type="ECO:0000313" key="11">
    <source>
        <dbReference type="EMBL" id="MVN76021.1"/>
    </source>
</evidence>
<reference evidence="11 12" key="1">
    <citation type="submission" date="2019-12" db="EMBL/GenBank/DDBJ databases">
        <title>Hymenobacter sp. HMF4947 Genome sequencing and assembly.</title>
        <authorList>
            <person name="Kang H."/>
            <person name="Cha I."/>
            <person name="Kim H."/>
            <person name="Joh K."/>
        </authorList>
    </citation>
    <scope>NUCLEOTIDE SEQUENCE [LARGE SCALE GENOMIC DNA]</scope>
    <source>
        <strain evidence="11 12">HMF4947</strain>
    </source>
</reference>
<keyword evidence="8" id="KW-0802">TPR repeat</keyword>
<dbReference type="SMART" id="SM00028">
    <property type="entry name" value="TPR"/>
    <property type="match status" value="5"/>
</dbReference>
<feature type="coiled-coil region" evidence="9">
    <location>
        <begin position="539"/>
        <end position="573"/>
    </location>
</feature>
<evidence type="ECO:0000256" key="9">
    <source>
        <dbReference type="SAM" id="Coils"/>
    </source>
</evidence>
<evidence type="ECO:0000256" key="2">
    <source>
        <dbReference type="ARBA" id="ARBA00012438"/>
    </source>
</evidence>
<evidence type="ECO:0000256" key="5">
    <source>
        <dbReference type="ARBA" id="ARBA00022741"/>
    </source>
</evidence>
<dbReference type="SUPFAM" id="SSF55874">
    <property type="entry name" value="ATPase domain of HSP90 chaperone/DNA topoisomerase II/histidine kinase"/>
    <property type="match status" value="1"/>
</dbReference>
<keyword evidence="4" id="KW-0808">Transferase</keyword>
<dbReference type="InterPro" id="IPR019734">
    <property type="entry name" value="TPR_rpt"/>
</dbReference>
<dbReference type="GO" id="GO:0005524">
    <property type="term" value="F:ATP binding"/>
    <property type="evidence" value="ECO:0007669"/>
    <property type="project" value="UniProtKB-KW"/>
</dbReference>
<evidence type="ECO:0000256" key="1">
    <source>
        <dbReference type="ARBA" id="ARBA00000085"/>
    </source>
</evidence>
<dbReference type="AlphaFoldDB" id="A0A7K1TCW1"/>
<accession>A0A7K1TCW1</accession>
<keyword evidence="3" id="KW-0597">Phosphoprotein</keyword>
<dbReference type="EC" id="2.7.13.3" evidence="2"/>
<dbReference type="Pfam" id="PF02518">
    <property type="entry name" value="HATPase_c"/>
    <property type="match status" value="1"/>
</dbReference>
<dbReference type="Proteomes" id="UP000441336">
    <property type="component" value="Unassembled WGS sequence"/>
</dbReference>
<keyword evidence="6" id="KW-0418">Kinase</keyword>
<comment type="catalytic activity">
    <reaction evidence="1">
        <text>ATP + protein L-histidine = ADP + protein N-phospho-L-histidine.</text>
        <dbReference type="EC" id="2.7.13.3"/>
    </reaction>
</comment>
<dbReference type="InterPro" id="IPR011495">
    <property type="entry name" value="Sig_transdc_His_kin_sub2_dim/P"/>
</dbReference>
<keyword evidence="7" id="KW-0067">ATP-binding</keyword>
<evidence type="ECO:0000256" key="8">
    <source>
        <dbReference type="PROSITE-ProRule" id="PRU00339"/>
    </source>
</evidence>
<dbReference type="PANTHER" id="PTHR41523:SF8">
    <property type="entry name" value="ETHYLENE RESPONSE SENSOR PROTEIN"/>
    <property type="match status" value="1"/>
</dbReference>
<dbReference type="EMBL" id="WQKZ01000002">
    <property type="protein sequence ID" value="MVN76021.1"/>
    <property type="molecule type" value="Genomic_DNA"/>
</dbReference>
<feature type="domain" description="Histidine kinase/HSP90-like ATPase" evidence="10">
    <location>
        <begin position="668"/>
        <end position="766"/>
    </location>
</feature>
<evidence type="ECO:0000256" key="7">
    <source>
        <dbReference type="ARBA" id="ARBA00022840"/>
    </source>
</evidence>
<organism evidence="11 12">
    <name type="scientific">Hymenobacter ginkgonis</name>
    <dbReference type="NCBI Taxonomy" id="2682976"/>
    <lineage>
        <taxon>Bacteria</taxon>
        <taxon>Pseudomonadati</taxon>
        <taxon>Bacteroidota</taxon>
        <taxon>Cytophagia</taxon>
        <taxon>Cytophagales</taxon>
        <taxon>Hymenobacteraceae</taxon>
        <taxon>Hymenobacter</taxon>
    </lineage>
</organism>
<keyword evidence="12" id="KW-1185">Reference proteome</keyword>
<dbReference type="Gene3D" id="3.30.450.20">
    <property type="entry name" value="PAS domain"/>
    <property type="match status" value="1"/>
</dbReference>
<keyword evidence="5" id="KW-0547">Nucleotide-binding</keyword>
<dbReference type="RefSeq" id="WP_157563428.1">
    <property type="nucleotide sequence ID" value="NZ_WQKZ01000002.1"/>
</dbReference>
<proteinExistence type="predicted"/>
<evidence type="ECO:0000256" key="4">
    <source>
        <dbReference type="ARBA" id="ARBA00022679"/>
    </source>
</evidence>
<evidence type="ECO:0000259" key="10">
    <source>
        <dbReference type="SMART" id="SM00387"/>
    </source>
</evidence>
<dbReference type="GO" id="GO:0004673">
    <property type="term" value="F:protein histidine kinase activity"/>
    <property type="evidence" value="ECO:0007669"/>
    <property type="project" value="UniProtKB-EC"/>
</dbReference>
<dbReference type="SMART" id="SM00387">
    <property type="entry name" value="HATPase_c"/>
    <property type="match status" value="1"/>
</dbReference>
<keyword evidence="9" id="KW-0175">Coiled coil</keyword>
<dbReference type="PROSITE" id="PS50005">
    <property type="entry name" value="TPR"/>
    <property type="match status" value="1"/>
</dbReference>
<dbReference type="InterPro" id="IPR036890">
    <property type="entry name" value="HATPase_C_sf"/>
</dbReference>
<feature type="repeat" description="TPR" evidence="8">
    <location>
        <begin position="375"/>
        <end position="408"/>
    </location>
</feature>
<evidence type="ECO:0000256" key="6">
    <source>
        <dbReference type="ARBA" id="ARBA00022777"/>
    </source>
</evidence>
<dbReference type="Pfam" id="PF07568">
    <property type="entry name" value="HisKA_2"/>
    <property type="match status" value="1"/>
</dbReference>
<gene>
    <name evidence="11" type="ORF">GO988_06760</name>
</gene>
<evidence type="ECO:0000313" key="12">
    <source>
        <dbReference type="Proteomes" id="UP000441336"/>
    </source>
</evidence>
<dbReference type="InterPro" id="IPR003594">
    <property type="entry name" value="HATPase_dom"/>
</dbReference>